<reference evidence="10" key="1">
    <citation type="journal article" date="2019" name="Int. J. Syst. Evol. Microbiol.">
        <title>The Global Catalogue of Microorganisms (GCM) 10K type strain sequencing project: providing services to taxonomists for standard genome sequencing and annotation.</title>
        <authorList>
            <consortium name="The Broad Institute Genomics Platform"/>
            <consortium name="The Broad Institute Genome Sequencing Center for Infectious Disease"/>
            <person name="Wu L."/>
            <person name="Ma J."/>
        </authorList>
    </citation>
    <scope>NUCLEOTIDE SEQUENCE [LARGE SCALE GENOMIC DNA]</scope>
    <source>
        <strain evidence="10">CGMCC 1.10106</strain>
    </source>
</reference>
<evidence type="ECO:0000256" key="4">
    <source>
        <dbReference type="ARBA" id="ARBA00022748"/>
    </source>
</evidence>
<evidence type="ECO:0000256" key="3">
    <source>
        <dbReference type="ARBA" id="ARBA00022692"/>
    </source>
</evidence>
<sequence length="242" mass="24358">MASETLNPLLAFAAGALTILSPCVLPLVPIVLGSAAQKHRLGPLAIAVGLVLSFTGAGFALATVGAASGFDGDWVRYFGAALLIVAGIMLLVPRLQYALQNAASPLAAWAGKQQAGLERFGLAGQFGIGVLLGLVWSPCVGPTLGAATVLAAQGENLGAVALTMGAFGLGIATVLLVLATATRSLLQRWRGGLRQAGSGGKRVLGTVLAVVGVLIISGGDHVFEGLVVSVSPDWLVDLTTSI</sequence>
<dbReference type="InterPro" id="IPR003834">
    <property type="entry name" value="Cyt_c_assmbl_TM_dom"/>
</dbReference>
<accession>A0ABQ1GFU8</accession>
<evidence type="ECO:0000313" key="9">
    <source>
        <dbReference type="EMBL" id="GGA42806.1"/>
    </source>
</evidence>
<protein>
    <submittedName>
        <fullName evidence="9">Cytochrome C biogenesis protein CcdA</fullName>
    </submittedName>
</protein>
<evidence type="ECO:0000256" key="6">
    <source>
        <dbReference type="ARBA" id="ARBA00023136"/>
    </source>
</evidence>
<dbReference type="EMBL" id="BMDW01000005">
    <property type="protein sequence ID" value="GGA42806.1"/>
    <property type="molecule type" value="Genomic_DNA"/>
</dbReference>
<evidence type="ECO:0000313" key="10">
    <source>
        <dbReference type="Proteomes" id="UP000618591"/>
    </source>
</evidence>
<feature type="domain" description="Cytochrome C biogenesis protein transmembrane" evidence="8">
    <location>
        <begin position="10"/>
        <end position="189"/>
    </location>
</feature>
<keyword evidence="10" id="KW-1185">Reference proteome</keyword>
<evidence type="ECO:0000256" key="7">
    <source>
        <dbReference type="SAM" id="Phobius"/>
    </source>
</evidence>
<evidence type="ECO:0000256" key="1">
    <source>
        <dbReference type="ARBA" id="ARBA00004141"/>
    </source>
</evidence>
<comment type="caution">
    <text evidence="9">The sequence shown here is derived from an EMBL/GenBank/DDBJ whole genome shotgun (WGS) entry which is preliminary data.</text>
</comment>
<evidence type="ECO:0000256" key="2">
    <source>
        <dbReference type="ARBA" id="ARBA00006143"/>
    </source>
</evidence>
<keyword evidence="3 7" id="KW-0812">Transmembrane</keyword>
<feature type="transmembrane region" description="Helical" evidence="7">
    <location>
        <begin position="12"/>
        <end position="32"/>
    </location>
</feature>
<dbReference type="PANTHER" id="PTHR31272">
    <property type="entry name" value="CYTOCHROME C-TYPE BIOGENESIS PROTEIN HI_1454-RELATED"/>
    <property type="match status" value="1"/>
</dbReference>
<dbReference type="Proteomes" id="UP000618591">
    <property type="component" value="Unassembled WGS sequence"/>
</dbReference>
<evidence type="ECO:0000256" key="5">
    <source>
        <dbReference type="ARBA" id="ARBA00022989"/>
    </source>
</evidence>
<organism evidence="9 10">
    <name type="scientific">Sphingomonas psychrolutea</name>
    <dbReference type="NCBI Taxonomy" id="1259676"/>
    <lineage>
        <taxon>Bacteria</taxon>
        <taxon>Pseudomonadati</taxon>
        <taxon>Pseudomonadota</taxon>
        <taxon>Alphaproteobacteria</taxon>
        <taxon>Sphingomonadales</taxon>
        <taxon>Sphingomonadaceae</taxon>
        <taxon>Sphingomonas</taxon>
    </lineage>
</organism>
<feature type="transmembrane region" description="Helical" evidence="7">
    <location>
        <begin position="157"/>
        <end position="182"/>
    </location>
</feature>
<gene>
    <name evidence="9" type="ORF">GCM10011395_11370</name>
</gene>
<evidence type="ECO:0000259" key="8">
    <source>
        <dbReference type="Pfam" id="PF02683"/>
    </source>
</evidence>
<keyword evidence="6 7" id="KW-0472">Membrane</keyword>
<comment type="subcellular location">
    <subcellularLocation>
        <location evidence="1">Membrane</location>
        <topology evidence="1">Multi-pass membrane protein</topology>
    </subcellularLocation>
</comment>
<keyword evidence="4" id="KW-0201">Cytochrome c-type biogenesis</keyword>
<feature type="transmembrane region" description="Helical" evidence="7">
    <location>
        <begin position="120"/>
        <end position="137"/>
    </location>
</feature>
<keyword evidence="5 7" id="KW-1133">Transmembrane helix</keyword>
<feature type="transmembrane region" description="Helical" evidence="7">
    <location>
        <begin position="44"/>
        <end position="68"/>
    </location>
</feature>
<dbReference type="PANTHER" id="PTHR31272:SF9">
    <property type="entry name" value="BLL1027 PROTEIN"/>
    <property type="match status" value="1"/>
</dbReference>
<dbReference type="InterPro" id="IPR051790">
    <property type="entry name" value="Cytochrome_c-biogenesis_DsbD"/>
</dbReference>
<dbReference type="Pfam" id="PF02683">
    <property type="entry name" value="DsbD_TM"/>
    <property type="match status" value="1"/>
</dbReference>
<name>A0ABQ1GFU8_9SPHN</name>
<comment type="similarity">
    <text evidence="2">Belongs to the DsbD family.</text>
</comment>
<dbReference type="RefSeq" id="WP_188445905.1">
    <property type="nucleotide sequence ID" value="NZ_BMDW01000005.1"/>
</dbReference>
<proteinExistence type="inferred from homology"/>
<feature type="transmembrane region" description="Helical" evidence="7">
    <location>
        <begin position="203"/>
        <end position="223"/>
    </location>
</feature>
<feature type="transmembrane region" description="Helical" evidence="7">
    <location>
        <begin position="74"/>
        <end position="92"/>
    </location>
</feature>